<evidence type="ECO:0000313" key="2">
    <source>
        <dbReference type="EMBL" id="CAA9310216.1"/>
    </source>
</evidence>
<protein>
    <submittedName>
        <fullName evidence="2">Uncharacterized protein</fullName>
    </submittedName>
</protein>
<organism evidence="2">
    <name type="scientific">uncultured Gemmatimonadota bacterium</name>
    <dbReference type="NCBI Taxonomy" id="203437"/>
    <lineage>
        <taxon>Bacteria</taxon>
        <taxon>Pseudomonadati</taxon>
        <taxon>Gemmatimonadota</taxon>
        <taxon>environmental samples</taxon>
    </lineage>
</organism>
<reference evidence="2" key="1">
    <citation type="submission" date="2020-02" db="EMBL/GenBank/DDBJ databases">
        <authorList>
            <person name="Meier V. D."/>
        </authorList>
    </citation>
    <scope>NUCLEOTIDE SEQUENCE</scope>
    <source>
        <strain evidence="2">AVDCRST_MAG89</strain>
    </source>
</reference>
<dbReference type="EMBL" id="CADCTV010000233">
    <property type="protein sequence ID" value="CAA9310216.1"/>
    <property type="molecule type" value="Genomic_DNA"/>
</dbReference>
<feature type="non-terminal residue" evidence="2">
    <location>
        <position position="1"/>
    </location>
</feature>
<feature type="non-terminal residue" evidence="2">
    <location>
        <position position="22"/>
    </location>
</feature>
<feature type="compositionally biased region" description="Basic and acidic residues" evidence="1">
    <location>
        <begin position="1"/>
        <end position="10"/>
    </location>
</feature>
<proteinExistence type="predicted"/>
<dbReference type="AlphaFoldDB" id="A0A6J4KP66"/>
<feature type="region of interest" description="Disordered" evidence="1">
    <location>
        <begin position="1"/>
        <end position="22"/>
    </location>
</feature>
<name>A0A6J4KP66_9BACT</name>
<sequence length="22" mass="2299">DRTTLDRASQDDGLPARGAARG</sequence>
<accession>A0A6J4KP66</accession>
<gene>
    <name evidence="2" type="ORF">AVDCRST_MAG89-1069</name>
</gene>
<evidence type="ECO:0000256" key="1">
    <source>
        <dbReference type="SAM" id="MobiDB-lite"/>
    </source>
</evidence>